<evidence type="ECO:0000313" key="3">
    <source>
        <dbReference type="Proteomes" id="UP000026960"/>
    </source>
</evidence>
<dbReference type="Gramene" id="OBART08G12100.1">
    <property type="protein sequence ID" value="OBART08G12100.1"/>
    <property type="gene ID" value="OBART08G12100"/>
</dbReference>
<dbReference type="PaxDb" id="65489-OBART08G12080.1"/>
<dbReference type="EnsemblPlants" id="OBART08G12080.1">
    <property type="protein sequence ID" value="OBART08G12080.1"/>
    <property type="gene ID" value="OBART08G12080"/>
</dbReference>
<evidence type="ECO:0000313" key="2">
    <source>
        <dbReference type="EnsemblPlants" id="OBART08G12100.1"/>
    </source>
</evidence>
<keyword evidence="3" id="KW-1185">Reference proteome</keyword>
<reference evidence="2" key="2">
    <citation type="submission" date="2015-03" db="UniProtKB">
        <authorList>
            <consortium name="EnsemblPlants"/>
        </authorList>
    </citation>
    <scope>IDENTIFICATION</scope>
</reference>
<dbReference type="HOGENOM" id="CLU_2675014_0_0_1"/>
<sequence>MQSLARHSLRALLNLLLLLLLTVVVLAASMYIPLQLPWQLIDLNEQDVYLYIPDRNGACVVAWQQPPLQTLFGSP</sequence>
<feature type="signal peptide" evidence="1">
    <location>
        <begin position="1"/>
        <end position="27"/>
    </location>
</feature>
<accession>A0A0D3GZE9</accession>
<organism evidence="2">
    <name type="scientific">Oryza barthii</name>
    <dbReference type="NCBI Taxonomy" id="65489"/>
    <lineage>
        <taxon>Eukaryota</taxon>
        <taxon>Viridiplantae</taxon>
        <taxon>Streptophyta</taxon>
        <taxon>Embryophyta</taxon>
        <taxon>Tracheophyta</taxon>
        <taxon>Spermatophyta</taxon>
        <taxon>Magnoliopsida</taxon>
        <taxon>Liliopsida</taxon>
        <taxon>Poales</taxon>
        <taxon>Poaceae</taxon>
        <taxon>BOP clade</taxon>
        <taxon>Oryzoideae</taxon>
        <taxon>Oryzeae</taxon>
        <taxon>Oryzinae</taxon>
        <taxon>Oryza</taxon>
    </lineage>
</organism>
<evidence type="ECO:0000256" key="1">
    <source>
        <dbReference type="SAM" id="SignalP"/>
    </source>
</evidence>
<proteinExistence type="predicted"/>
<dbReference type="Proteomes" id="UP000026960">
    <property type="component" value="Chromosome 8"/>
</dbReference>
<feature type="chain" id="PRO_5010766260" evidence="1">
    <location>
        <begin position="28"/>
        <end position="75"/>
    </location>
</feature>
<name>A0A0D3GZE9_9ORYZ</name>
<dbReference type="EnsemblPlants" id="OBART08G12100.1">
    <property type="protein sequence ID" value="OBART08G12100.1"/>
    <property type="gene ID" value="OBART08G12100"/>
</dbReference>
<protein>
    <submittedName>
        <fullName evidence="2">Uncharacterized protein</fullName>
    </submittedName>
</protein>
<dbReference type="AlphaFoldDB" id="A0A0D3GZE9"/>
<reference evidence="2" key="1">
    <citation type="journal article" date="2009" name="Rice">
        <title>De Novo Next Generation Sequencing of Plant Genomes.</title>
        <authorList>
            <person name="Rounsley S."/>
            <person name="Marri P.R."/>
            <person name="Yu Y."/>
            <person name="He R."/>
            <person name="Sisneros N."/>
            <person name="Goicoechea J.L."/>
            <person name="Lee S.J."/>
            <person name="Angelova A."/>
            <person name="Kudrna D."/>
            <person name="Luo M."/>
            <person name="Affourtit J."/>
            <person name="Desany B."/>
            <person name="Knight J."/>
            <person name="Niazi F."/>
            <person name="Egholm M."/>
            <person name="Wing R.A."/>
        </authorList>
    </citation>
    <scope>NUCLEOTIDE SEQUENCE [LARGE SCALE GENOMIC DNA]</scope>
    <source>
        <strain evidence="2">IRGC 105608</strain>
    </source>
</reference>
<keyword evidence="1" id="KW-0732">Signal</keyword>
<dbReference type="Gramene" id="OBART08G12080.1">
    <property type="protein sequence ID" value="OBART08G12080.1"/>
    <property type="gene ID" value="OBART08G12080"/>
</dbReference>